<name>A0A9W8LWU1_9FUNG</name>
<dbReference type="InterPro" id="IPR016024">
    <property type="entry name" value="ARM-type_fold"/>
</dbReference>
<sequence length="971" mass="106815">MYPQSLDTTLSRINSVLENIKATGSNPQILAQLQELMNTLIENVFGTDGSASLLENGRAAETTLCFIEQMLEDRVASALCECGINSTALVLQNTSLHTVQISSQSTDEASAFRLRIIDSCLSKLVAMCDDAEKRLEKCITGLSNKQPSSTEGEVDPACILHVGLVCTEAVATCLTKLSTSESGMLLQSDMIWKSVLEGTNAIAQYLVRLFESSCRLFTHCTQPSLRREQKYAVSSSSLSKGAGKVMDQVSAVFGNESHLKSDVGRKRALCERYCEQALLAHRSIMSSPPQFKAVWKTLCTIITLFSASSFDSSQWCFKVYVQSCETVQMLGAQATAILQRAQPNELADTKLQRRVRGILAFIRFMVFQLPTFLPKIASCEAGQGDTRLLLPAMSMFDVLLGKLSAWQLQVTMPKEISTMADHLVSAVTTKFAVALLTSSPEALFAYLDRLGEYANTADSHSMQMPLLNGLNSTIANREVLRAVVSGIGSFSEEQQKKLLERAMPLPLAFAMVIDSDPASVFAITKGTLQINPEQQSSTSEYERLVCSLAQSATKLSTPKLFGLWEISALQAVLQAPVGSLGAQVISEAWQVVAAKSLSKSCIISTIEGVLDVAIGCPERIAQHSRHLVTQLLIGLFSACSDGERVQCISGVCDRVAKQNNAENLGMLCMIIPWHLSATESMVYEIGRKILDFAISALDKCNAVKEQAAVFWGLAALLPTYQLDTRPVANDDIWRHAYVVFEKALNQMDPDERWQQVVESILKLATGLSESCYPRTVELLELCGRNISNPMLHQDYAAFLLTQFAGSFASTDLTTPTMDSTVNALCQVFGRLFASHSWIVRHQACLQIIRFATESVNQSIAEMLVPNHLQDVLLKFIQRMPGGTEPTGLDRYKAAYQDILCQHPWKLPLVDERELAYSNGSGRDFEKLLSDICGLQQRLEATLQQPMPANIRETIQMELARLVQIIEQAPQS</sequence>
<dbReference type="SUPFAM" id="SSF48371">
    <property type="entry name" value="ARM repeat"/>
    <property type="match status" value="1"/>
</dbReference>
<keyword evidence="2" id="KW-1185">Reference proteome</keyword>
<evidence type="ECO:0000313" key="2">
    <source>
        <dbReference type="Proteomes" id="UP001139887"/>
    </source>
</evidence>
<gene>
    <name evidence="1" type="ORF">IWW36_003847</name>
</gene>
<reference evidence="1" key="1">
    <citation type="submission" date="2022-07" db="EMBL/GenBank/DDBJ databases">
        <title>Phylogenomic reconstructions and comparative analyses of Kickxellomycotina fungi.</title>
        <authorList>
            <person name="Reynolds N.K."/>
            <person name="Stajich J.E."/>
            <person name="Barry K."/>
            <person name="Grigoriev I.V."/>
            <person name="Crous P."/>
            <person name="Smith M.E."/>
        </authorList>
    </citation>
    <scope>NUCLEOTIDE SEQUENCE</scope>
    <source>
        <strain evidence="1">NRRL 1566</strain>
    </source>
</reference>
<organism evidence="1 2">
    <name type="scientific">Coemansia brasiliensis</name>
    <dbReference type="NCBI Taxonomy" id="2650707"/>
    <lineage>
        <taxon>Eukaryota</taxon>
        <taxon>Fungi</taxon>
        <taxon>Fungi incertae sedis</taxon>
        <taxon>Zoopagomycota</taxon>
        <taxon>Kickxellomycotina</taxon>
        <taxon>Kickxellomycetes</taxon>
        <taxon>Kickxellales</taxon>
        <taxon>Kickxellaceae</taxon>
        <taxon>Coemansia</taxon>
    </lineage>
</organism>
<comment type="caution">
    <text evidence="1">The sequence shown here is derived from an EMBL/GenBank/DDBJ whole genome shotgun (WGS) entry which is preliminary data.</text>
</comment>
<evidence type="ECO:0000313" key="1">
    <source>
        <dbReference type="EMBL" id="KAJ2847460.1"/>
    </source>
</evidence>
<protein>
    <submittedName>
        <fullName evidence="1">Uncharacterized protein</fullName>
    </submittedName>
</protein>
<accession>A0A9W8LWU1</accession>
<dbReference type="EMBL" id="JANBUW010000313">
    <property type="protein sequence ID" value="KAJ2847460.1"/>
    <property type="molecule type" value="Genomic_DNA"/>
</dbReference>
<proteinExistence type="predicted"/>
<dbReference type="OrthoDB" id="5590161at2759"/>
<dbReference type="Proteomes" id="UP001139887">
    <property type="component" value="Unassembled WGS sequence"/>
</dbReference>
<dbReference type="AlphaFoldDB" id="A0A9W8LWU1"/>